<accession>A0A508SSJ9</accession>
<dbReference type="Pfam" id="PF12833">
    <property type="entry name" value="HTH_18"/>
    <property type="match status" value="1"/>
</dbReference>
<protein>
    <recommendedName>
        <fullName evidence="3">HTH araC/xylS-type domain-containing protein</fullName>
    </recommendedName>
</protein>
<keyword evidence="5" id="KW-1185">Reference proteome</keyword>
<dbReference type="InterPro" id="IPR009057">
    <property type="entry name" value="Homeodomain-like_sf"/>
</dbReference>
<evidence type="ECO:0000259" key="3">
    <source>
        <dbReference type="PROSITE" id="PS01124"/>
    </source>
</evidence>
<dbReference type="Proteomes" id="UP000328092">
    <property type="component" value="Unassembled WGS sequence"/>
</dbReference>
<dbReference type="GO" id="GO:0003700">
    <property type="term" value="F:DNA-binding transcription factor activity"/>
    <property type="evidence" value="ECO:0007669"/>
    <property type="project" value="InterPro"/>
</dbReference>
<evidence type="ECO:0000256" key="2">
    <source>
        <dbReference type="ARBA" id="ARBA00023163"/>
    </source>
</evidence>
<name>A0A508SSJ9_9BRAD</name>
<comment type="caution">
    <text evidence="4">The sequence shown here is derived from an EMBL/GenBank/DDBJ whole genome shotgun (WGS) entry which is preliminary data.</text>
</comment>
<keyword evidence="1" id="KW-0805">Transcription regulation</keyword>
<organism evidence="4 5">
    <name type="scientific">Bradyrhizobium ivorense</name>
    <dbReference type="NCBI Taxonomy" id="2511166"/>
    <lineage>
        <taxon>Bacteria</taxon>
        <taxon>Pseudomonadati</taxon>
        <taxon>Pseudomonadota</taxon>
        <taxon>Alphaproteobacteria</taxon>
        <taxon>Hyphomicrobiales</taxon>
        <taxon>Nitrobacteraceae</taxon>
        <taxon>Bradyrhizobium</taxon>
    </lineage>
</organism>
<dbReference type="Gene3D" id="1.10.10.60">
    <property type="entry name" value="Homeodomain-like"/>
    <property type="match status" value="1"/>
</dbReference>
<gene>
    <name evidence="4" type="ORF">CI1B_04630</name>
</gene>
<evidence type="ECO:0000256" key="1">
    <source>
        <dbReference type="ARBA" id="ARBA00023015"/>
    </source>
</evidence>
<sequence length="64" mass="7025">MVAPALAGAGRHFLIGDGRHSMDEIASETGFADRERMRRAFLRVLGQPPQTIRRHARVAAQVTA</sequence>
<keyword evidence="2" id="KW-0804">Transcription</keyword>
<evidence type="ECO:0000313" key="4">
    <source>
        <dbReference type="EMBL" id="VIO65363.1"/>
    </source>
</evidence>
<dbReference type="InterPro" id="IPR018060">
    <property type="entry name" value="HTH_AraC"/>
</dbReference>
<reference evidence="4" key="1">
    <citation type="submission" date="2019-02" db="EMBL/GenBank/DDBJ databases">
        <authorList>
            <person name="Pothier F.J."/>
        </authorList>
    </citation>
    <scope>NUCLEOTIDE SEQUENCE</scope>
    <source>
        <strain evidence="4">CI-1B</strain>
    </source>
</reference>
<proteinExistence type="predicted"/>
<dbReference type="AlphaFoldDB" id="A0A508SSJ9"/>
<dbReference type="GO" id="GO:0043565">
    <property type="term" value="F:sequence-specific DNA binding"/>
    <property type="evidence" value="ECO:0007669"/>
    <property type="project" value="InterPro"/>
</dbReference>
<evidence type="ECO:0000313" key="5">
    <source>
        <dbReference type="Proteomes" id="UP000328092"/>
    </source>
</evidence>
<feature type="domain" description="HTH araC/xylS-type" evidence="3">
    <location>
        <begin position="1"/>
        <end position="55"/>
    </location>
</feature>
<dbReference type="SUPFAM" id="SSF46689">
    <property type="entry name" value="Homeodomain-like"/>
    <property type="match status" value="1"/>
</dbReference>
<dbReference type="EMBL" id="CAADFC020000004">
    <property type="protein sequence ID" value="VIO65363.1"/>
    <property type="molecule type" value="Genomic_DNA"/>
</dbReference>
<dbReference type="PROSITE" id="PS01124">
    <property type="entry name" value="HTH_ARAC_FAMILY_2"/>
    <property type="match status" value="1"/>
</dbReference>